<dbReference type="Proteomes" id="UP001437256">
    <property type="component" value="Unassembled WGS sequence"/>
</dbReference>
<protein>
    <recommendedName>
        <fullName evidence="2">F-box domain-containing protein</fullName>
    </recommendedName>
</protein>
<proteinExistence type="predicted"/>
<sequence>MAPQNLFETLRSPHASFFPPEETSKWVQDAQNDIQKCEKEIEQHQAHIRLLRAKQAAHRRDIARYSSLSSPIRKLPSEILRRIFGFASIHNNFGNGWWYSGAFSLSGVCIRWREIAMASPEIWSNISLSLEDRALEPVKVCLSRSGQSPLKFAVDAGSFAFAYDDEEEPGRTFVTEFSRALVEHSSRWSEVDLSSASHSVASYISDHPPEATPLLKSVVCCNTDFSWFLKADAQEVDFRFSDVTGREPLEEGANVLPWSSIRRLRMEYDGQATLAGIFQALQLGVNLQALEYFGYTKMPGDDFYSEAVYGRVKDEDLVASNITSLSIDMTGQQGFYAVLNDLFGTVTLPALTSLALCSDRYAFTRIGKGNWGSWPRKALQELYQRSAFTLTTLNLSGIPLSDSEVLFTLQIAPSVSHFTLSEAQSTVNGYLDPPRKDLPYQTITKHLLKCLRGNTSSEDAFATQHPVLTKLTFLRLETHSPFDADEEFVDLVQSRWLRQGEGDASRDIEKLRTVELHVHGGKLSPENFAPLKWVESDGMMVSVHDKERRII</sequence>
<feature type="coiled-coil region" evidence="1">
    <location>
        <begin position="27"/>
        <end position="54"/>
    </location>
</feature>
<comment type="caution">
    <text evidence="3">The sequence shown here is derived from an EMBL/GenBank/DDBJ whole genome shotgun (WGS) entry which is preliminary data.</text>
</comment>
<accession>A0ABR2ZJR2</accession>
<dbReference type="EMBL" id="JBBXMP010000135">
    <property type="protein sequence ID" value="KAL0061444.1"/>
    <property type="molecule type" value="Genomic_DNA"/>
</dbReference>
<evidence type="ECO:0000313" key="3">
    <source>
        <dbReference type="EMBL" id="KAL0061444.1"/>
    </source>
</evidence>
<organism evidence="3 4">
    <name type="scientific">Marasmius tenuissimus</name>
    <dbReference type="NCBI Taxonomy" id="585030"/>
    <lineage>
        <taxon>Eukaryota</taxon>
        <taxon>Fungi</taxon>
        <taxon>Dikarya</taxon>
        <taxon>Basidiomycota</taxon>
        <taxon>Agaricomycotina</taxon>
        <taxon>Agaricomycetes</taxon>
        <taxon>Agaricomycetidae</taxon>
        <taxon>Agaricales</taxon>
        <taxon>Marasmiineae</taxon>
        <taxon>Marasmiaceae</taxon>
        <taxon>Marasmius</taxon>
    </lineage>
</organism>
<evidence type="ECO:0000256" key="1">
    <source>
        <dbReference type="SAM" id="Coils"/>
    </source>
</evidence>
<reference evidence="3 4" key="1">
    <citation type="submission" date="2024-05" db="EMBL/GenBank/DDBJ databases">
        <title>A draft genome resource for the thread blight pathogen Marasmius tenuissimus strain MS-2.</title>
        <authorList>
            <person name="Yulfo-Soto G.E."/>
            <person name="Baruah I.K."/>
            <person name="Amoako-Attah I."/>
            <person name="Bukari Y."/>
            <person name="Meinhardt L.W."/>
            <person name="Bailey B.A."/>
            <person name="Cohen S.P."/>
        </authorList>
    </citation>
    <scope>NUCLEOTIDE SEQUENCE [LARGE SCALE GENOMIC DNA]</scope>
    <source>
        <strain evidence="3 4">MS-2</strain>
    </source>
</reference>
<evidence type="ECO:0000313" key="4">
    <source>
        <dbReference type="Proteomes" id="UP001437256"/>
    </source>
</evidence>
<keyword evidence="1" id="KW-0175">Coiled coil</keyword>
<feature type="domain" description="F-box" evidence="2">
    <location>
        <begin position="69"/>
        <end position="126"/>
    </location>
</feature>
<dbReference type="Gene3D" id="1.20.1280.50">
    <property type="match status" value="1"/>
</dbReference>
<evidence type="ECO:0000259" key="2">
    <source>
        <dbReference type="PROSITE" id="PS50181"/>
    </source>
</evidence>
<gene>
    <name evidence="3" type="ORF">AAF712_011738</name>
</gene>
<dbReference type="InterPro" id="IPR001810">
    <property type="entry name" value="F-box_dom"/>
</dbReference>
<dbReference type="PROSITE" id="PS50181">
    <property type="entry name" value="FBOX"/>
    <property type="match status" value="1"/>
</dbReference>
<name>A0ABR2ZJR2_9AGAR</name>
<keyword evidence="4" id="KW-1185">Reference proteome</keyword>